<evidence type="ECO:0000313" key="3">
    <source>
        <dbReference type="Proteomes" id="UP000656042"/>
    </source>
</evidence>
<evidence type="ECO:0000259" key="1">
    <source>
        <dbReference type="Pfam" id="PF14355"/>
    </source>
</evidence>
<proteinExistence type="predicted"/>
<dbReference type="AlphaFoldDB" id="A0A8J3C1B9"/>
<organism evidence="2 3">
    <name type="scientific">Mangrovihabitans endophyticus</name>
    <dbReference type="NCBI Taxonomy" id="1751298"/>
    <lineage>
        <taxon>Bacteria</taxon>
        <taxon>Bacillati</taxon>
        <taxon>Actinomycetota</taxon>
        <taxon>Actinomycetes</taxon>
        <taxon>Micromonosporales</taxon>
        <taxon>Micromonosporaceae</taxon>
        <taxon>Mangrovihabitans</taxon>
    </lineage>
</organism>
<keyword evidence="3" id="KW-1185">Reference proteome</keyword>
<protein>
    <recommendedName>
        <fullName evidence="1">Abortive infection protein-like C-terminal domain-containing protein</fullName>
    </recommendedName>
</protein>
<dbReference type="InterPro" id="IPR026001">
    <property type="entry name" value="Abi-like_C"/>
</dbReference>
<comment type="caution">
    <text evidence="2">The sequence shown here is derived from an EMBL/GenBank/DDBJ whole genome shotgun (WGS) entry which is preliminary data.</text>
</comment>
<reference evidence="2" key="1">
    <citation type="journal article" date="2014" name="Int. J. Syst. Evol. Microbiol.">
        <title>Complete genome sequence of Corynebacterium casei LMG S-19264T (=DSM 44701T), isolated from a smear-ripened cheese.</title>
        <authorList>
            <consortium name="US DOE Joint Genome Institute (JGI-PGF)"/>
            <person name="Walter F."/>
            <person name="Albersmeier A."/>
            <person name="Kalinowski J."/>
            <person name="Ruckert C."/>
        </authorList>
    </citation>
    <scope>NUCLEOTIDE SEQUENCE</scope>
    <source>
        <strain evidence="2">CGMCC 4.7299</strain>
    </source>
</reference>
<feature type="domain" description="Abortive infection protein-like C-terminal" evidence="1">
    <location>
        <begin position="76"/>
        <end position="151"/>
    </location>
</feature>
<evidence type="ECO:0000313" key="2">
    <source>
        <dbReference type="EMBL" id="GGK94083.1"/>
    </source>
</evidence>
<sequence length="334" mass="36608">MMLNDLMAYELDRPERLGSEQWDAIQEHRATLVNAVEVEDRSAIVGSAKDLIECVARCVLVATKSSIGNRAKFRPVIREAQKSLGRSAGDDISGSIEVRKIAQSVEDIANGVNELRNRVGTGHGRAKPTNVDDEMATVAVDAAMLWCRWALRRLGHILADYPAELLNAIETPVQQMKLQRLFNEVHLLNQPEDIQHRIGVAFGRRAAGGFGNAKIVGIDPVRKSDSISEFSAQYRLGVVEGLIFDASGSICLSKYFVEDVVEIVKPVPNGLLKASVDRLEATARFATWAAGRGSNTVDPAEVVASLRHVSGRLDPKLRAEIERLIDSVSHLEQV</sequence>
<name>A0A8J3C1B9_9ACTN</name>
<dbReference type="EMBL" id="BMMX01000011">
    <property type="protein sequence ID" value="GGK94083.1"/>
    <property type="molecule type" value="Genomic_DNA"/>
</dbReference>
<accession>A0A8J3C1B9</accession>
<dbReference type="Pfam" id="PF14355">
    <property type="entry name" value="Abi_C"/>
    <property type="match status" value="1"/>
</dbReference>
<reference evidence="2" key="2">
    <citation type="submission" date="2020-09" db="EMBL/GenBank/DDBJ databases">
        <authorList>
            <person name="Sun Q."/>
            <person name="Zhou Y."/>
        </authorList>
    </citation>
    <scope>NUCLEOTIDE SEQUENCE</scope>
    <source>
        <strain evidence="2">CGMCC 4.7299</strain>
    </source>
</reference>
<gene>
    <name evidence="2" type="ORF">GCM10012284_30150</name>
</gene>
<dbReference type="Proteomes" id="UP000656042">
    <property type="component" value="Unassembled WGS sequence"/>
</dbReference>